<dbReference type="GO" id="GO:0004252">
    <property type="term" value="F:serine-type endopeptidase activity"/>
    <property type="evidence" value="ECO:0007669"/>
    <property type="project" value="InterPro"/>
</dbReference>
<evidence type="ECO:0000256" key="4">
    <source>
        <dbReference type="ARBA" id="ARBA00022837"/>
    </source>
</evidence>
<evidence type="ECO:0000259" key="7">
    <source>
        <dbReference type="PROSITE" id="PS51829"/>
    </source>
</evidence>
<dbReference type="GO" id="GO:0007155">
    <property type="term" value="P:cell adhesion"/>
    <property type="evidence" value="ECO:0007669"/>
    <property type="project" value="InterPro"/>
</dbReference>
<accession>A0A4Q2RTQ3</accession>
<feature type="signal peptide" evidence="6">
    <location>
        <begin position="1"/>
        <end position="27"/>
    </location>
</feature>
<dbReference type="Gene3D" id="4.10.1080.10">
    <property type="entry name" value="TSP type-3 repeat"/>
    <property type="match status" value="1"/>
</dbReference>
<keyword evidence="2 6" id="KW-0732">Signal</keyword>
<name>A0A4Q2RTQ3_9ACTN</name>
<evidence type="ECO:0000256" key="2">
    <source>
        <dbReference type="ARBA" id="ARBA00022729"/>
    </source>
</evidence>
<evidence type="ECO:0000256" key="3">
    <source>
        <dbReference type="ARBA" id="ARBA00022801"/>
    </source>
</evidence>
<keyword evidence="1" id="KW-0645">Protease</keyword>
<keyword evidence="9" id="KW-1185">Reference proteome</keyword>
<evidence type="ECO:0000256" key="6">
    <source>
        <dbReference type="SAM" id="SignalP"/>
    </source>
</evidence>
<protein>
    <recommendedName>
        <fullName evidence="7">P/Homo B domain-containing protein</fullName>
    </recommendedName>
</protein>
<gene>
    <name evidence="8" type="ORF">EUA06_05825</name>
</gene>
<dbReference type="PROSITE" id="PS51234">
    <property type="entry name" value="TSP3"/>
    <property type="match status" value="1"/>
</dbReference>
<evidence type="ECO:0000313" key="9">
    <source>
        <dbReference type="Proteomes" id="UP000291838"/>
    </source>
</evidence>
<evidence type="ECO:0000256" key="5">
    <source>
        <dbReference type="SAM" id="MobiDB-lite"/>
    </source>
</evidence>
<dbReference type="SUPFAM" id="SSF103647">
    <property type="entry name" value="TSP type-3 repeat"/>
    <property type="match status" value="1"/>
</dbReference>
<organism evidence="8 9">
    <name type="scientific">Nocardioides glacieisoli</name>
    <dbReference type="NCBI Taxonomy" id="1168730"/>
    <lineage>
        <taxon>Bacteria</taxon>
        <taxon>Bacillati</taxon>
        <taxon>Actinomycetota</taxon>
        <taxon>Actinomycetes</taxon>
        <taxon>Propionibacteriales</taxon>
        <taxon>Nocardioidaceae</taxon>
        <taxon>Nocardioides</taxon>
    </lineage>
</organism>
<dbReference type="RefSeq" id="WP_129474075.1">
    <property type="nucleotide sequence ID" value="NZ_SDWS01000002.1"/>
</dbReference>
<dbReference type="GO" id="GO:0005509">
    <property type="term" value="F:calcium ion binding"/>
    <property type="evidence" value="ECO:0007669"/>
    <property type="project" value="InterPro"/>
</dbReference>
<dbReference type="Pfam" id="PF02412">
    <property type="entry name" value="TSP_3"/>
    <property type="match status" value="3"/>
</dbReference>
<dbReference type="AlphaFoldDB" id="A0A4Q2RTQ3"/>
<dbReference type="InterPro" id="IPR017897">
    <property type="entry name" value="Thrombospondin_3_rpt"/>
</dbReference>
<comment type="caution">
    <text evidence="8">The sequence shown here is derived from an EMBL/GenBank/DDBJ whole genome shotgun (WGS) entry which is preliminary data.</text>
</comment>
<feature type="region of interest" description="Disordered" evidence="5">
    <location>
        <begin position="193"/>
        <end position="262"/>
    </location>
</feature>
<dbReference type="InterPro" id="IPR002884">
    <property type="entry name" value="P_dom"/>
</dbReference>
<evidence type="ECO:0000256" key="1">
    <source>
        <dbReference type="ARBA" id="ARBA00022670"/>
    </source>
</evidence>
<dbReference type="PANTHER" id="PTHR10199:SF100">
    <property type="entry name" value="THROMBOSPONDIN, ISOFORM A"/>
    <property type="match status" value="1"/>
</dbReference>
<dbReference type="OrthoDB" id="3782500at2"/>
<dbReference type="InterPro" id="IPR028974">
    <property type="entry name" value="TSP_type-3_rpt"/>
</dbReference>
<dbReference type="Proteomes" id="UP000291838">
    <property type="component" value="Unassembled WGS sequence"/>
</dbReference>
<feature type="domain" description="P/Homo B" evidence="7">
    <location>
        <begin position="29"/>
        <end position="180"/>
    </location>
</feature>
<keyword evidence="3" id="KW-0378">Hydrolase</keyword>
<dbReference type="InterPro" id="IPR003367">
    <property type="entry name" value="Thrombospondin_3-like_rpt"/>
</dbReference>
<dbReference type="EMBL" id="SDWS01000002">
    <property type="protein sequence ID" value="RYB92470.1"/>
    <property type="molecule type" value="Genomic_DNA"/>
</dbReference>
<dbReference type="GO" id="GO:0006508">
    <property type="term" value="P:proteolysis"/>
    <property type="evidence" value="ECO:0007669"/>
    <property type="project" value="UniProtKB-KW"/>
</dbReference>
<evidence type="ECO:0000313" key="8">
    <source>
        <dbReference type="EMBL" id="RYB92470.1"/>
    </source>
</evidence>
<proteinExistence type="predicted"/>
<dbReference type="PROSITE" id="PS51829">
    <property type="entry name" value="P_HOMO_B"/>
    <property type="match status" value="1"/>
</dbReference>
<sequence length="371" mass="38635">MRLLPIRLALTALVAGFVSTVAAPAPAASAPVPCVRTFSGSATAVAPDAAGDPPSTTTTASLAVPAAPGVVEDVDVTVAIEHPDAFQLRVRLSHATSTTILQKRFADSGPQVRPLSWDDEAAAVYGPTSAPGSYRPDQPLSLHDGAAIGGAWRLLVDNWGPSAGRVLSWSVTISYSICDADGDGVEDHVDNCDPVANPDQADIDRDGVGDACDGDPDGDGISGPADNCPRAANPTQANSDADALGDACDADDDDDGRADADDGCRLESAATSSGCPSVATKVRLRKEKSRLVGKVRSDRAACVDEVRATLKRKKAGRDTKLLVVTTKSSGRFRTRVPKAAGRYYVVVRKRYAVGVAECGSSRSTTVRVRRR</sequence>
<keyword evidence="4" id="KW-0106">Calcium</keyword>
<feature type="chain" id="PRO_5020260715" description="P/Homo B domain-containing protein" evidence="6">
    <location>
        <begin position="28"/>
        <end position="371"/>
    </location>
</feature>
<dbReference type="PANTHER" id="PTHR10199">
    <property type="entry name" value="THROMBOSPONDIN"/>
    <property type="match status" value="1"/>
</dbReference>
<reference evidence="8 9" key="1">
    <citation type="submission" date="2019-01" db="EMBL/GenBank/DDBJ databases">
        <title>Novel species of Nocardioides.</title>
        <authorList>
            <person name="Liu Q."/>
            <person name="Xin Y.-H."/>
        </authorList>
    </citation>
    <scope>NUCLEOTIDE SEQUENCE [LARGE SCALE GENOMIC DNA]</scope>
    <source>
        <strain evidence="8 9">HLT3-15</strain>
    </source>
</reference>